<accession>A0A0U5F669</accession>
<dbReference type="Proteomes" id="UP000068250">
    <property type="component" value="Chromosome I"/>
</dbReference>
<dbReference type="AlphaFoldDB" id="A0A0U5F669"/>
<name>A0A0U5F669_9PROT</name>
<dbReference type="EMBL" id="LN609302">
    <property type="protein sequence ID" value="CEF56761.1"/>
    <property type="molecule type" value="Genomic_DNA"/>
</dbReference>
<reference evidence="2" key="1">
    <citation type="submission" date="2014-09" db="EMBL/GenBank/DDBJ databases">
        <authorList>
            <person name="Illeghems K.G."/>
        </authorList>
    </citation>
    <scope>NUCLEOTIDE SEQUENCE [LARGE SCALE GENOMIC DNA]</scope>
    <source>
        <strain evidence="2">LMG 23848T</strain>
    </source>
</reference>
<evidence type="ECO:0000313" key="1">
    <source>
        <dbReference type="EMBL" id="CEF56761.1"/>
    </source>
</evidence>
<gene>
    <name evidence="1" type="ORF">AGA_2165</name>
</gene>
<dbReference type="PATRIC" id="fig|431306.5.peg.2235"/>
<organism evidence="1 2">
    <name type="scientific">Acetobacter ghanensis</name>
    <dbReference type="NCBI Taxonomy" id="431306"/>
    <lineage>
        <taxon>Bacteria</taxon>
        <taxon>Pseudomonadati</taxon>
        <taxon>Pseudomonadota</taxon>
        <taxon>Alphaproteobacteria</taxon>
        <taxon>Acetobacterales</taxon>
        <taxon>Acetobacteraceae</taxon>
        <taxon>Acetobacter</taxon>
    </lineage>
</organism>
<sequence length="88" mass="9784">MREASVALAERIVFQPFVRQGAVLRAGTPILCPNVDDARRRIEKIRSGILHVAGAVVVRMQVDEEIGDYGEPEYLERIGDVPGHEDDD</sequence>
<evidence type="ECO:0000313" key="2">
    <source>
        <dbReference type="Proteomes" id="UP000068250"/>
    </source>
</evidence>
<dbReference type="STRING" id="431306.AGA_2165"/>
<protein>
    <submittedName>
        <fullName evidence="1">Uncharacterized protein</fullName>
    </submittedName>
</protein>
<proteinExistence type="predicted"/>
<dbReference type="RefSeq" id="WP_194299245.1">
    <property type="nucleotide sequence ID" value="NZ_LN609302.1"/>
</dbReference>